<sequence length="111" mass="12356">MERLKEIYGKPPAQDLLHHQLDARKYFDSGDFALSLAHKSSNIGRIGTGSQHPRRERISGPSSPVPNTSNVDESANQPRQDGKNREVKNESLLHEVVCPEKGNAQDEPENT</sequence>
<feature type="compositionally biased region" description="Polar residues" evidence="3">
    <location>
        <begin position="38"/>
        <end position="51"/>
    </location>
</feature>
<gene>
    <name evidence="4" type="ORF">FOTG_19244</name>
</gene>
<evidence type="ECO:0000256" key="3">
    <source>
        <dbReference type="SAM" id="MobiDB-lite"/>
    </source>
</evidence>
<dbReference type="HOGENOM" id="CLU_101493_3_1_1"/>
<evidence type="ECO:0000256" key="1">
    <source>
        <dbReference type="ARBA" id="ARBA00010520"/>
    </source>
</evidence>
<reference evidence="4" key="1">
    <citation type="submission" date="2011-11" db="EMBL/GenBank/DDBJ databases">
        <title>The Genome Sequence of Fusarium oxysporum Cotton.</title>
        <authorList>
            <consortium name="The Broad Institute Genome Sequencing Platform"/>
            <person name="Ma L.-J."/>
            <person name="Gale L.R."/>
            <person name="Schwartz D.C."/>
            <person name="Zhou S."/>
            <person name="Corby-Kistler H."/>
            <person name="Young S.K."/>
            <person name="Zeng Q."/>
            <person name="Gargeya S."/>
            <person name="Fitzgerald M."/>
            <person name="Haas B."/>
            <person name="Abouelleil A."/>
            <person name="Alvarado L."/>
            <person name="Arachchi H.M."/>
            <person name="Berlin A."/>
            <person name="Brown A."/>
            <person name="Chapman S.B."/>
            <person name="Chen Z."/>
            <person name="Dunbar C."/>
            <person name="Freedman E."/>
            <person name="Gearin G."/>
            <person name="Goldberg J."/>
            <person name="Griggs A."/>
            <person name="Gujja S."/>
            <person name="Heiman D."/>
            <person name="Howarth C."/>
            <person name="Larson L."/>
            <person name="Lui A."/>
            <person name="MacDonald P.J.P."/>
            <person name="Montmayeur A."/>
            <person name="Murphy C."/>
            <person name="Neiman D."/>
            <person name="Pearson M."/>
            <person name="Priest M."/>
            <person name="Roberts A."/>
            <person name="Saif S."/>
            <person name="Shea T."/>
            <person name="Shenoy N."/>
            <person name="Sisk P."/>
            <person name="Stolte C."/>
            <person name="Sykes S."/>
            <person name="Wortman J."/>
            <person name="Nusbaum C."/>
            <person name="Birren B."/>
        </authorList>
    </citation>
    <scope>NUCLEOTIDE SEQUENCE [LARGE SCALE GENOMIC DNA]</scope>
    <source>
        <strain evidence="4">25433</strain>
    </source>
</reference>
<dbReference type="InterPro" id="IPR006760">
    <property type="entry name" value="Endosulphine"/>
</dbReference>
<feature type="region of interest" description="Disordered" evidence="3">
    <location>
        <begin position="38"/>
        <end position="111"/>
    </location>
</feature>
<dbReference type="EMBL" id="KK035791">
    <property type="protein sequence ID" value="EXM12255.1"/>
    <property type="molecule type" value="Genomic_DNA"/>
</dbReference>
<evidence type="ECO:0000256" key="2">
    <source>
        <dbReference type="RuleBase" id="RU363120"/>
    </source>
</evidence>
<feature type="compositionally biased region" description="Basic and acidic residues" evidence="3">
    <location>
        <begin position="80"/>
        <end position="93"/>
    </location>
</feature>
<feature type="compositionally biased region" description="Polar residues" evidence="3">
    <location>
        <begin position="60"/>
        <end position="79"/>
    </location>
</feature>
<name>X0LUQ3_FUSOX</name>
<dbReference type="AlphaFoldDB" id="X0LUQ3"/>
<accession>X0LUQ3</accession>
<organism evidence="4">
    <name type="scientific">Fusarium oxysporum f. sp. vasinfectum 25433</name>
    <dbReference type="NCBI Taxonomy" id="1089449"/>
    <lineage>
        <taxon>Eukaryota</taxon>
        <taxon>Fungi</taxon>
        <taxon>Dikarya</taxon>
        <taxon>Ascomycota</taxon>
        <taxon>Pezizomycotina</taxon>
        <taxon>Sordariomycetes</taxon>
        <taxon>Hypocreomycetidae</taxon>
        <taxon>Hypocreales</taxon>
        <taxon>Nectriaceae</taxon>
        <taxon>Fusarium</taxon>
        <taxon>Fusarium oxysporum species complex</taxon>
    </lineage>
</organism>
<protein>
    <recommendedName>
        <fullName evidence="2">mRNA stability protein</fullName>
    </recommendedName>
</protein>
<comment type="similarity">
    <text evidence="1 2">Belongs to the endosulfine family.</text>
</comment>
<reference evidence="4" key="2">
    <citation type="submission" date="2014-03" db="EMBL/GenBank/DDBJ databases">
        <title>The Genome Annotation of Fusarium oxysporum Cotton.</title>
        <authorList>
            <consortium name="The Broad Institute Genomics Platform"/>
            <person name="Ma L.-J."/>
            <person name="Corby-Kistler H."/>
            <person name="Broz K."/>
            <person name="Gale L.R."/>
            <person name="Jonkers W."/>
            <person name="O'Donnell K."/>
            <person name="Ploetz R."/>
            <person name="Steinberg C."/>
            <person name="Schwartz D.C."/>
            <person name="VanEtten H."/>
            <person name="Zhou S."/>
            <person name="Young S.K."/>
            <person name="Zeng Q."/>
            <person name="Gargeya S."/>
            <person name="Fitzgerald M."/>
            <person name="Abouelleil A."/>
            <person name="Alvarado L."/>
            <person name="Chapman S.B."/>
            <person name="Gainer-Dewar J."/>
            <person name="Goldberg J."/>
            <person name="Griggs A."/>
            <person name="Gujja S."/>
            <person name="Hansen M."/>
            <person name="Howarth C."/>
            <person name="Imamovic A."/>
            <person name="Ireland A."/>
            <person name="Larimer J."/>
            <person name="McCowan C."/>
            <person name="Murphy C."/>
            <person name="Pearson M."/>
            <person name="Poon T.W."/>
            <person name="Priest M."/>
            <person name="Roberts A."/>
            <person name="Saif S."/>
            <person name="Shea T."/>
            <person name="Sykes S."/>
            <person name="Wortman J."/>
            <person name="Nusbaum C."/>
            <person name="Birren B."/>
        </authorList>
    </citation>
    <scope>NUCLEOTIDE SEQUENCE</scope>
    <source>
        <strain evidence="4">25433</strain>
    </source>
</reference>
<dbReference type="Proteomes" id="UP000030701">
    <property type="component" value="Unassembled WGS sequence"/>
</dbReference>
<evidence type="ECO:0000313" key="4">
    <source>
        <dbReference type="EMBL" id="EXM12255.1"/>
    </source>
</evidence>
<dbReference type="Pfam" id="PF04667">
    <property type="entry name" value="Endosulfine"/>
    <property type="match status" value="1"/>
</dbReference>
<comment type="function">
    <text evidence="2">Plays an essential role in initiation of the G0 program by preventing the degradation of specific nutrient-regulated mRNAs via the 5'-3' mRNA decay pathway.</text>
</comment>
<proteinExistence type="inferred from homology"/>